<dbReference type="Pfam" id="PF00297">
    <property type="entry name" value="Ribosomal_L3"/>
    <property type="match status" value="1"/>
</dbReference>
<dbReference type="InterPro" id="IPR019926">
    <property type="entry name" value="Ribosomal_uL3_CS"/>
</dbReference>
<comment type="function">
    <text evidence="7 9">One of the primary rRNA binding proteins, it binds directly near the 3'-end of the 23S rRNA, where it nucleates assembly of the 50S subunit.</text>
</comment>
<dbReference type="InterPro" id="IPR000597">
    <property type="entry name" value="Ribosomal_uL3"/>
</dbReference>
<dbReference type="PROSITE" id="PS00474">
    <property type="entry name" value="RIBOSOMAL_L3"/>
    <property type="match status" value="1"/>
</dbReference>
<feature type="compositionally biased region" description="Basic and acidic residues" evidence="10">
    <location>
        <begin position="53"/>
        <end position="81"/>
    </location>
</feature>
<proteinExistence type="inferred from homology"/>
<keyword evidence="4 7" id="KW-0689">Ribosomal protein</keyword>
<evidence type="ECO:0000313" key="11">
    <source>
        <dbReference type="EMBL" id="QDT31267.1"/>
    </source>
</evidence>
<organism evidence="11 12">
    <name type="scientific">Thalassoglobus polymorphus</name>
    <dbReference type="NCBI Taxonomy" id="2527994"/>
    <lineage>
        <taxon>Bacteria</taxon>
        <taxon>Pseudomonadati</taxon>
        <taxon>Planctomycetota</taxon>
        <taxon>Planctomycetia</taxon>
        <taxon>Planctomycetales</taxon>
        <taxon>Planctomycetaceae</taxon>
        <taxon>Thalassoglobus</taxon>
    </lineage>
</organism>
<comment type="subunit">
    <text evidence="7 9">Part of the 50S ribosomal subunit. Forms a cluster with proteins L14 and L19.</text>
</comment>
<sequence>MPLGLLGKKVGMTQVYDDNGVAVPVTVIEAGPCVVLQLKTVERDGYEGVQLGYDDKLSDKDKDREESQRKRSRANRAERGHVAQLKSKRQQRLSEAGVESSPKAGCEPKRLVREFRIDGEGREYEVGQELTVAVLDDVQKVDVTATSKGRGTAGVMKRHNFQGQRATHGVKKVHRKAGGIGAATDPARVWKGKRMAGQYGNKRATIRSLKVVRVDVENNVLLVKGAIPGPNGGYVSIRAAK</sequence>
<evidence type="ECO:0000256" key="8">
    <source>
        <dbReference type="RuleBase" id="RU003905"/>
    </source>
</evidence>
<protein>
    <recommendedName>
        <fullName evidence="6 7">Large ribosomal subunit protein uL3</fullName>
    </recommendedName>
</protein>
<gene>
    <name evidence="7 11" type="primary">rplC</name>
    <name evidence="11" type="ORF">Mal48_05000</name>
</gene>
<evidence type="ECO:0000256" key="7">
    <source>
        <dbReference type="HAMAP-Rule" id="MF_01325"/>
    </source>
</evidence>
<evidence type="ECO:0000256" key="9">
    <source>
        <dbReference type="RuleBase" id="RU003906"/>
    </source>
</evidence>
<evidence type="ECO:0000313" key="12">
    <source>
        <dbReference type="Proteomes" id="UP000315724"/>
    </source>
</evidence>
<dbReference type="KEGG" id="tpol:Mal48_05000"/>
<evidence type="ECO:0000256" key="5">
    <source>
        <dbReference type="ARBA" id="ARBA00023274"/>
    </source>
</evidence>
<dbReference type="RefSeq" id="WP_145195715.1">
    <property type="nucleotide sequence ID" value="NZ_CP036267.1"/>
</dbReference>
<dbReference type="PANTHER" id="PTHR11229:SF16">
    <property type="entry name" value="LARGE RIBOSOMAL SUBUNIT PROTEIN UL3C"/>
    <property type="match status" value="1"/>
</dbReference>
<reference evidence="11 12" key="1">
    <citation type="submission" date="2019-02" db="EMBL/GenBank/DDBJ databases">
        <title>Deep-cultivation of Planctomycetes and their phenomic and genomic characterization uncovers novel biology.</title>
        <authorList>
            <person name="Wiegand S."/>
            <person name="Jogler M."/>
            <person name="Boedeker C."/>
            <person name="Pinto D."/>
            <person name="Vollmers J."/>
            <person name="Rivas-Marin E."/>
            <person name="Kohn T."/>
            <person name="Peeters S.H."/>
            <person name="Heuer A."/>
            <person name="Rast P."/>
            <person name="Oberbeckmann S."/>
            <person name="Bunk B."/>
            <person name="Jeske O."/>
            <person name="Meyerdierks A."/>
            <person name="Storesund J.E."/>
            <person name="Kallscheuer N."/>
            <person name="Luecker S."/>
            <person name="Lage O.M."/>
            <person name="Pohl T."/>
            <person name="Merkel B.J."/>
            <person name="Hornburger P."/>
            <person name="Mueller R.-W."/>
            <person name="Bruemmer F."/>
            <person name="Labrenz M."/>
            <person name="Spormann A.M."/>
            <person name="Op den Camp H."/>
            <person name="Overmann J."/>
            <person name="Amann R."/>
            <person name="Jetten M.S.M."/>
            <person name="Mascher T."/>
            <person name="Medema M.H."/>
            <person name="Devos D.P."/>
            <person name="Kaster A.-K."/>
            <person name="Ovreas L."/>
            <person name="Rohde M."/>
            <person name="Galperin M.Y."/>
            <person name="Jogler C."/>
        </authorList>
    </citation>
    <scope>NUCLEOTIDE SEQUENCE [LARGE SCALE GENOMIC DNA]</scope>
    <source>
        <strain evidence="11 12">Mal48</strain>
    </source>
</reference>
<dbReference type="AlphaFoldDB" id="A0A517QI76"/>
<keyword evidence="2 7" id="KW-0699">rRNA-binding</keyword>
<keyword evidence="5 7" id="KW-0687">Ribonucleoprotein</keyword>
<evidence type="ECO:0000256" key="1">
    <source>
        <dbReference type="ARBA" id="ARBA00006540"/>
    </source>
</evidence>
<dbReference type="SUPFAM" id="SSF50447">
    <property type="entry name" value="Translation proteins"/>
    <property type="match status" value="1"/>
</dbReference>
<dbReference type="Proteomes" id="UP000315724">
    <property type="component" value="Chromosome"/>
</dbReference>
<dbReference type="OrthoDB" id="9806135at2"/>
<accession>A0A517QI76</accession>
<dbReference type="InterPro" id="IPR009000">
    <property type="entry name" value="Transl_B-barrel_sf"/>
</dbReference>
<dbReference type="GO" id="GO:0003735">
    <property type="term" value="F:structural constituent of ribosome"/>
    <property type="evidence" value="ECO:0007669"/>
    <property type="project" value="UniProtKB-UniRule"/>
</dbReference>
<dbReference type="NCBIfam" id="TIGR03625">
    <property type="entry name" value="L3_bact"/>
    <property type="match status" value="1"/>
</dbReference>
<dbReference type="GO" id="GO:0006412">
    <property type="term" value="P:translation"/>
    <property type="evidence" value="ECO:0007669"/>
    <property type="project" value="UniProtKB-UniRule"/>
</dbReference>
<keyword evidence="3 7" id="KW-0694">RNA-binding</keyword>
<comment type="similarity">
    <text evidence="1 7 8">Belongs to the universal ribosomal protein uL3 family.</text>
</comment>
<dbReference type="InterPro" id="IPR019927">
    <property type="entry name" value="Ribosomal_uL3_bac/org-type"/>
</dbReference>
<dbReference type="Gene3D" id="3.30.160.810">
    <property type="match status" value="1"/>
</dbReference>
<dbReference type="GO" id="GO:0019843">
    <property type="term" value="F:rRNA binding"/>
    <property type="evidence" value="ECO:0007669"/>
    <property type="project" value="UniProtKB-UniRule"/>
</dbReference>
<dbReference type="GO" id="GO:0022625">
    <property type="term" value="C:cytosolic large ribosomal subunit"/>
    <property type="evidence" value="ECO:0007669"/>
    <property type="project" value="TreeGrafter"/>
</dbReference>
<name>A0A517QI76_9PLAN</name>
<dbReference type="FunFam" id="2.40.30.10:FF:000004">
    <property type="entry name" value="50S ribosomal protein L3"/>
    <property type="match status" value="1"/>
</dbReference>
<dbReference type="HAMAP" id="MF_01325_B">
    <property type="entry name" value="Ribosomal_uL3_B"/>
    <property type="match status" value="1"/>
</dbReference>
<evidence type="ECO:0000256" key="6">
    <source>
        <dbReference type="ARBA" id="ARBA00035243"/>
    </source>
</evidence>
<evidence type="ECO:0000256" key="10">
    <source>
        <dbReference type="SAM" id="MobiDB-lite"/>
    </source>
</evidence>
<dbReference type="Gene3D" id="2.40.30.10">
    <property type="entry name" value="Translation factors"/>
    <property type="match status" value="1"/>
</dbReference>
<evidence type="ECO:0000256" key="3">
    <source>
        <dbReference type="ARBA" id="ARBA00022884"/>
    </source>
</evidence>
<evidence type="ECO:0000256" key="4">
    <source>
        <dbReference type="ARBA" id="ARBA00022980"/>
    </source>
</evidence>
<dbReference type="EMBL" id="CP036267">
    <property type="protein sequence ID" value="QDT31267.1"/>
    <property type="molecule type" value="Genomic_DNA"/>
</dbReference>
<evidence type="ECO:0000256" key="2">
    <source>
        <dbReference type="ARBA" id="ARBA00022730"/>
    </source>
</evidence>
<dbReference type="PANTHER" id="PTHR11229">
    <property type="entry name" value="50S RIBOSOMAL PROTEIN L3"/>
    <property type="match status" value="1"/>
</dbReference>
<keyword evidence="12" id="KW-1185">Reference proteome</keyword>
<feature type="region of interest" description="Disordered" evidence="10">
    <location>
        <begin position="52"/>
        <end position="105"/>
    </location>
</feature>